<evidence type="ECO:0000313" key="16">
    <source>
        <dbReference type="RefSeq" id="XP_026138858.1"/>
    </source>
</evidence>
<keyword evidence="9" id="KW-1015">Disulfide bond</keyword>
<keyword evidence="5" id="KW-0552">Olfaction</keyword>
<dbReference type="InterPro" id="IPR017452">
    <property type="entry name" value="GPCR_Rhodpsn_7TM"/>
</dbReference>
<evidence type="ECO:0000259" key="14">
    <source>
        <dbReference type="PROSITE" id="PS50262"/>
    </source>
</evidence>
<dbReference type="KEGG" id="caua:113115479"/>
<keyword evidence="3" id="KW-0716">Sensory transduction</keyword>
<evidence type="ECO:0000256" key="6">
    <source>
        <dbReference type="ARBA" id="ARBA00022989"/>
    </source>
</evidence>
<evidence type="ECO:0000256" key="8">
    <source>
        <dbReference type="ARBA" id="ARBA00023136"/>
    </source>
</evidence>
<feature type="transmembrane region" description="Helical" evidence="13">
    <location>
        <begin position="93"/>
        <end position="115"/>
    </location>
</feature>
<evidence type="ECO:0000313" key="15">
    <source>
        <dbReference type="Proteomes" id="UP000515129"/>
    </source>
</evidence>
<keyword evidence="8 13" id="KW-0472">Membrane</keyword>
<evidence type="ECO:0000256" key="9">
    <source>
        <dbReference type="ARBA" id="ARBA00023157"/>
    </source>
</evidence>
<dbReference type="Gene3D" id="1.20.1070.10">
    <property type="entry name" value="Rhodopsin 7-helix transmembrane proteins"/>
    <property type="match status" value="1"/>
</dbReference>
<dbReference type="Proteomes" id="UP000515129">
    <property type="component" value="Chromosome 15"/>
</dbReference>
<dbReference type="GO" id="GO:0005549">
    <property type="term" value="F:odorant binding"/>
    <property type="evidence" value="ECO:0007669"/>
    <property type="project" value="TreeGrafter"/>
</dbReference>
<dbReference type="GO" id="GO:0005886">
    <property type="term" value="C:plasma membrane"/>
    <property type="evidence" value="ECO:0007669"/>
    <property type="project" value="UniProtKB-SubCell"/>
</dbReference>
<keyword evidence="15" id="KW-1185">Reference proteome</keyword>
<evidence type="ECO:0000256" key="4">
    <source>
        <dbReference type="ARBA" id="ARBA00022692"/>
    </source>
</evidence>
<keyword evidence="10" id="KW-0675">Receptor</keyword>
<keyword evidence="12" id="KW-0807">Transducer</keyword>
<dbReference type="AlphaFoldDB" id="A0A6P6R0D3"/>
<dbReference type="Pfam" id="PF13853">
    <property type="entry name" value="7tm_4"/>
    <property type="match status" value="1"/>
</dbReference>
<dbReference type="PRINTS" id="PR00237">
    <property type="entry name" value="GPCRRHODOPSN"/>
</dbReference>
<accession>A0A6P6R0D3</accession>
<gene>
    <name evidence="16" type="primary">LOC113115479</name>
</gene>
<dbReference type="SUPFAM" id="SSF81321">
    <property type="entry name" value="Family A G protein-coupled receptor-like"/>
    <property type="match status" value="1"/>
</dbReference>
<feature type="transmembrane region" description="Helical" evidence="13">
    <location>
        <begin position="20"/>
        <end position="46"/>
    </location>
</feature>
<feature type="transmembrane region" description="Helical" evidence="13">
    <location>
        <begin position="53"/>
        <end position="73"/>
    </location>
</feature>
<dbReference type="InterPro" id="IPR000725">
    <property type="entry name" value="Olfact_rcpt"/>
</dbReference>
<evidence type="ECO:0000256" key="11">
    <source>
        <dbReference type="ARBA" id="ARBA00023180"/>
    </source>
</evidence>
<name>A0A6P6R0D3_CARAU</name>
<evidence type="ECO:0000256" key="7">
    <source>
        <dbReference type="ARBA" id="ARBA00023040"/>
    </source>
</evidence>
<keyword evidence="4 13" id="KW-0812">Transmembrane</keyword>
<evidence type="ECO:0000256" key="3">
    <source>
        <dbReference type="ARBA" id="ARBA00022606"/>
    </source>
</evidence>
<dbReference type="PANTHER" id="PTHR26451">
    <property type="entry name" value="G_PROTEIN_RECEP_F1_2 DOMAIN-CONTAINING PROTEIN"/>
    <property type="match status" value="1"/>
</dbReference>
<evidence type="ECO:0000256" key="5">
    <source>
        <dbReference type="ARBA" id="ARBA00022725"/>
    </source>
</evidence>
<dbReference type="InterPro" id="IPR000276">
    <property type="entry name" value="GPCR_Rhodpsn"/>
</dbReference>
<feature type="transmembrane region" description="Helical" evidence="13">
    <location>
        <begin position="192"/>
        <end position="213"/>
    </location>
</feature>
<keyword evidence="6 13" id="KW-1133">Transmembrane helix</keyword>
<evidence type="ECO:0000256" key="12">
    <source>
        <dbReference type="ARBA" id="ARBA00023224"/>
    </source>
</evidence>
<feature type="transmembrane region" description="Helical" evidence="13">
    <location>
        <begin position="234"/>
        <end position="254"/>
    </location>
</feature>
<sequence length="310" mass="35443">MGNGTYFFFMLFENLGYIKYAFFSLGFIFYCVVIYFNVLIILAVFLERTLHQPMYILISCLSINSVYGTAGFFPRLLTDLLYDAHRISFEACLIQSVVIYSYAACELTILMIMAFDRLVAISKPLHYNNIITTRFLTLLIVLAWLYPIIFVGCGGLLTARLKMCGNKLFKVYCHNYEIVKLSCVNDNINNSYGLIVMITKIFIPLVFILYSYVKILIICQRSSQDIRSKAYQTCIPHIAILLNFSVAIFFELTLSRIVNGEIPTELAVILSLEFIVIPPFVNPIVYGLNFPGIRKKVIHLLKTSKKPTLL</sequence>
<protein>
    <submittedName>
        <fullName evidence="16">Olfactory receptor 52K1-like</fullName>
    </submittedName>
</protein>
<feature type="transmembrane region" description="Helical" evidence="13">
    <location>
        <begin position="135"/>
        <end position="159"/>
    </location>
</feature>
<dbReference type="OrthoDB" id="6147321at2759"/>
<evidence type="ECO:0000256" key="13">
    <source>
        <dbReference type="SAM" id="Phobius"/>
    </source>
</evidence>
<feature type="domain" description="G-protein coupled receptors family 1 profile" evidence="14">
    <location>
        <begin position="36"/>
        <end position="286"/>
    </location>
</feature>
<dbReference type="GO" id="GO:0004984">
    <property type="term" value="F:olfactory receptor activity"/>
    <property type="evidence" value="ECO:0007669"/>
    <property type="project" value="InterPro"/>
</dbReference>
<keyword evidence="7" id="KW-0297">G-protein coupled receptor</keyword>
<organism evidence="15 16">
    <name type="scientific">Carassius auratus</name>
    <name type="common">Goldfish</name>
    <dbReference type="NCBI Taxonomy" id="7957"/>
    <lineage>
        <taxon>Eukaryota</taxon>
        <taxon>Metazoa</taxon>
        <taxon>Chordata</taxon>
        <taxon>Craniata</taxon>
        <taxon>Vertebrata</taxon>
        <taxon>Euteleostomi</taxon>
        <taxon>Actinopterygii</taxon>
        <taxon>Neopterygii</taxon>
        <taxon>Teleostei</taxon>
        <taxon>Ostariophysi</taxon>
        <taxon>Cypriniformes</taxon>
        <taxon>Cyprinidae</taxon>
        <taxon>Cyprininae</taxon>
        <taxon>Carassius</taxon>
    </lineage>
</organism>
<evidence type="ECO:0000256" key="10">
    <source>
        <dbReference type="ARBA" id="ARBA00023170"/>
    </source>
</evidence>
<reference evidence="16" key="1">
    <citation type="submission" date="2025-08" db="UniProtKB">
        <authorList>
            <consortium name="RefSeq"/>
        </authorList>
    </citation>
    <scope>IDENTIFICATION</scope>
    <source>
        <strain evidence="16">Wakin</strain>
        <tissue evidence="16">Muscle</tissue>
    </source>
</reference>
<dbReference type="FunFam" id="1.20.1070.10:FF:000024">
    <property type="entry name" value="Olfactory receptor"/>
    <property type="match status" value="1"/>
</dbReference>
<evidence type="ECO:0000256" key="1">
    <source>
        <dbReference type="ARBA" id="ARBA00004651"/>
    </source>
</evidence>
<keyword evidence="2" id="KW-1003">Cell membrane</keyword>
<keyword evidence="11" id="KW-0325">Glycoprotein</keyword>
<dbReference type="PANTHER" id="PTHR26451:SF847">
    <property type="entry name" value="ODORANT RECEPTOR-RELATED"/>
    <property type="match status" value="1"/>
</dbReference>
<dbReference type="GO" id="GO:0004930">
    <property type="term" value="F:G protein-coupled receptor activity"/>
    <property type="evidence" value="ECO:0007669"/>
    <property type="project" value="UniProtKB-KW"/>
</dbReference>
<evidence type="ECO:0000256" key="2">
    <source>
        <dbReference type="ARBA" id="ARBA00022475"/>
    </source>
</evidence>
<dbReference type="GeneID" id="113115479"/>
<dbReference type="InterPro" id="IPR052921">
    <property type="entry name" value="GPCR1_Superfamily_Member"/>
</dbReference>
<comment type="subcellular location">
    <subcellularLocation>
        <location evidence="1">Cell membrane</location>
        <topology evidence="1">Multi-pass membrane protein</topology>
    </subcellularLocation>
</comment>
<dbReference type="PROSITE" id="PS50262">
    <property type="entry name" value="G_PROTEIN_RECEP_F1_2"/>
    <property type="match status" value="1"/>
</dbReference>
<dbReference type="PRINTS" id="PR00245">
    <property type="entry name" value="OLFACTORYR"/>
</dbReference>
<dbReference type="RefSeq" id="XP_026138858.1">
    <property type="nucleotide sequence ID" value="XM_026283073.1"/>
</dbReference>
<feature type="transmembrane region" description="Helical" evidence="13">
    <location>
        <begin position="266"/>
        <end position="288"/>
    </location>
</feature>
<proteinExistence type="predicted"/>